<dbReference type="PATRIC" id="fig|693978.17.peg.1497"/>
<dbReference type="RefSeq" id="WP_004916185.1">
    <property type="nucleotide sequence ID" value="NC_014738.1"/>
</dbReference>
<dbReference type="Gene3D" id="2.180.10.10">
    <property type="entry name" value="RHS repeat-associated core"/>
    <property type="match status" value="1"/>
</dbReference>
<dbReference type="Proteomes" id="UP000010093">
    <property type="component" value="Chromosome"/>
</dbReference>
<dbReference type="KEGG" id="rai:RA0C_1507"/>
<sequence>MTKEKTILLQIQRRYIVNEKGALQLSEYAEYTKDKKVVCYVSYDSDSESISEIMLGNYFKKNEDVIHYKSGNYNHTHTCRYNNDGSLKEEIFTDYDKERTVTKYYYNSKNQLIRVYKVNANKECISDTTYKYDENDNCIFQEITDILGNKKISSSYNNSNQKIKEIVTTDNGEDTEDRFYTTVTEFFYSNGTLVKSILKSSHFNIYKGYNEKGHEIYYNIFYTYRPSDNIIQTCEYIYDERGNIVDEKIWKNNILNRRLTRAFNTNNDIVEIVFHDEKEITHIEKWEYIYEEEEKTSK</sequence>
<dbReference type="KEGG" id="ran:Riean_1238"/>
<proteinExistence type="predicted"/>
<evidence type="ECO:0000313" key="2">
    <source>
        <dbReference type="Proteomes" id="UP000010093"/>
    </source>
</evidence>
<organism evidence="1 2">
    <name type="scientific">Riemerella anatipestifer (strain ATCC 11845 / DSM 15868 / JCM 9532 / NCTC 11014)</name>
    <dbReference type="NCBI Taxonomy" id="693978"/>
    <lineage>
        <taxon>Bacteria</taxon>
        <taxon>Pseudomonadati</taxon>
        <taxon>Bacteroidota</taxon>
        <taxon>Flavobacteriia</taxon>
        <taxon>Flavobacteriales</taxon>
        <taxon>Weeksellaceae</taxon>
        <taxon>Riemerella</taxon>
    </lineage>
</organism>
<evidence type="ECO:0000313" key="1">
    <source>
        <dbReference type="EMBL" id="AFD56400.1"/>
    </source>
</evidence>
<name>E4TAN6_RIEAD</name>
<accession>E4TAN6</accession>
<dbReference type="GeneID" id="93718339"/>
<dbReference type="EMBL" id="CP003388">
    <property type="protein sequence ID" value="AFD56400.1"/>
    <property type="molecule type" value="Genomic_DNA"/>
</dbReference>
<reference evidence="1 2" key="1">
    <citation type="journal article" date="2012" name="J. Bacteriol.">
        <title>Complete genome sequence of Riemerella anatipestifer reference strain.</title>
        <authorList>
            <person name="Wang X."/>
            <person name="Zhu D."/>
            <person name="Wang M."/>
            <person name="Cheng A."/>
            <person name="Jia R."/>
            <person name="Zhou Y."/>
            <person name="Chen Z."/>
            <person name="Luo Q."/>
            <person name="Liu F."/>
            <person name="Wang Y."/>
            <person name="Chen X.Y."/>
        </authorList>
    </citation>
    <scope>NUCLEOTIDE SEQUENCE [LARGE SCALE GENOMIC DNA]</scope>
    <source>
        <strain evidence="2">DSM 15868</strain>
    </source>
</reference>
<protein>
    <submittedName>
        <fullName evidence="1">Uncharacterized protein</fullName>
    </submittedName>
</protein>
<dbReference type="AlphaFoldDB" id="E4TAN6"/>
<dbReference type="HOGENOM" id="CLU_933452_0_0_10"/>
<gene>
    <name evidence="1" type="ORF">RA0C_1507</name>
</gene>